<keyword evidence="1" id="KW-0695">RNA-directed DNA polymerase</keyword>
<dbReference type="AlphaFoldDB" id="A0A5M0YG03"/>
<sequence>LKSLYEDYPKLIKKVNGEFIFKIFFLERSKKKKTQKVSKMEYFFGLKENGADTMIQIYNYYVSNKQKKHCPNYSELFKKMNVTSKNPCILILDNELSVKEKPLKNLLNYMGIIDGCKIAELKEKCYLNSTSNLYVATNPLVNELKECEIEDLFEEAVLKTELNGKTFEKSEKAFNDTRNYGKRALSKYVWNNYDNINFENFRPLLDAIDQIVTKYNH</sequence>
<name>A0A5M0YG03_LISMN</name>
<dbReference type="GO" id="GO:0003964">
    <property type="term" value="F:RNA-directed DNA polymerase activity"/>
    <property type="evidence" value="ECO:0007669"/>
    <property type="project" value="UniProtKB-KW"/>
</dbReference>
<feature type="non-terminal residue" evidence="1">
    <location>
        <position position="1"/>
    </location>
</feature>
<comment type="caution">
    <text evidence="1">The sequence shown here is derived from an EMBL/GenBank/DDBJ whole genome shotgun (WGS) entry which is preliminary data.</text>
</comment>
<organism evidence="1">
    <name type="scientific">Listeria monocytogenes</name>
    <dbReference type="NCBI Taxonomy" id="1639"/>
    <lineage>
        <taxon>Bacteria</taxon>
        <taxon>Bacillati</taxon>
        <taxon>Bacillota</taxon>
        <taxon>Bacilli</taxon>
        <taxon>Bacillales</taxon>
        <taxon>Listeriaceae</taxon>
        <taxon>Listeria</taxon>
    </lineage>
</organism>
<reference evidence="1" key="1">
    <citation type="submission" date="2019-07" db="EMBL/GenBank/DDBJ databases">
        <authorList>
            <person name="Ashton P.M."/>
            <person name="Dallman T."/>
            <person name="Nair S."/>
            <person name="De Pinna E."/>
            <person name="Peters T."/>
            <person name="Grant K."/>
        </authorList>
    </citation>
    <scope>NUCLEOTIDE SEQUENCE</scope>
    <source>
        <strain evidence="1">779227</strain>
    </source>
</reference>
<keyword evidence="1" id="KW-0548">Nucleotidyltransferase</keyword>
<keyword evidence="1" id="KW-0808">Transferase</keyword>
<proteinExistence type="predicted"/>
<dbReference type="EMBL" id="AAJAIW010000038">
    <property type="protein sequence ID" value="ECK0313324.1"/>
    <property type="molecule type" value="Genomic_DNA"/>
</dbReference>
<evidence type="ECO:0000313" key="1">
    <source>
        <dbReference type="EMBL" id="ECK0313324.1"/>
    </source>
</evidence>
<gene>
    <name evidence="1" type="ORF">FQS14_13935</name>
</gene>
<accession>A0A5M0YG03</accession>
<protein>
    <submittedName>
        <fullName evidence="1">RNA-directed DNA polymerase</fullName>
    </submittedName>
</protein>